<evidence type="ECO:0000313" key="2">
    <source>
        <dbReference type="Proteomes" id="UP001321543"/>
    </source>
</evidence>
<keyword evidence="2" id="KW-1185">Reference proteome</keyword>
<accession>A0ABM8FU58</accession>
<evidence type="ECO:0008006" key="3">
    <source>
        <dbReference type="Google" id="ProtNLM"/>
    </source>
</evidence>
<proteinExistence type="predicted"/>
<organism evidence="1 2">
    <name type="scientific">Microbacterium suwonense</name>
    <dbReference type="NCBI Taxonomy" id="683047"/>
    <lineage>
        <taxon>Bacteria</taxon>
        <taxon>Bacillati</taxon>
        <taxon>Actinomycetota</taxon>
        <taxon>Actinomycetes</taxon>
        <taxon>Micrococcales</taxon>
        <taxon>Microbacteriaceae</taxon>
        <taxon>Microbacterium</taxon>
    </lineage>
</organism>
<dbReference type="Proteomes" id="UP001321543">
    <property type="component" value="Chromosome"/>
</dbReference>
<dbReference type="Pfam" id="PF13196">
    <property type="entry name" value="DUF4012"/>
    <property type="match status" value="1"/>
</dbReference>
<protein>
    <recommendedName>
        <fullName evidence="3">DUF4012 domain-containing protein</fullName>
    </recommendedName>
</protein>
<dbReference type="EMBL" id="AP027728">
    <property type="protein sequence ID" value="BDZ39213.1"/>
    <property type="molecule type" value="Genomic_DNA"/>
</dbReference>
<gene>
    <name evidence="1" type="ORF">GCM10025863_18270</name>
</gene>
<name>A0ABM8FU58_9MICO</name>
<reference evidence="2" key="1">
    <citation type="journal article" date="2019" name="Int. J. Syst. Evol. Microbiol.">
        <title>The Global Catalogue of Microorganisms (GCM) 10K type strain sequencing project: providing services to taxonomists for standard genome sequencing and annotation.</title>
        <authorList>
            <consortium name="The Broad Institute Genomics Platform"/>
            <consortium name="The Broad Institute Genome Sequencing Center for Infectious Disease"/>
            <person name="Wu L."/>
            <person name="Ma J."/>
        </authorList>
    </citation>
    <scope>NUCLEOTIDE SEQUENCE [LARGE SCALE GENOMIC DNA]</scope>
    <source>
        <strain evidence="2">NBRC 106310</strain>
    </source>
</reference>
<dbReference type="RefSeq" id="WP_286299185.1">
    <property type="nucleotide sequence ID" value="NZ_AP027728.1"/>
</dbReference>
<evidence type="ECO:0000313" key="1">
    <source>
        <dbReference type="EMBL" id="BDZ39213.1"/>
    </source>
</evidence>
<dbReference type="InterPro" id="IPR025101">
    <property type="entry name" value="DUF4012"/>
</dbReference>
<sequence>MSKRRRTIIWWSVAGVLVVLLAVGGLAGKRVYDQAIGVRGHLEAAMTEVQSVQKAVLAGDSATATVAADRLSVHTAAAVSGSQGRLWSLGAALPFVGSNLTAVSQVARVTDGLARDVVTPASRVNLKSLVPEGGQVDIKQLSSLSDLLDTVSQGLDTAKKDIGKVDRSALIGPVANGVKRLDDSLEKLQPYIQPAKDVLSVLPDALGASGPRNYLLMFQGNSEARSLGGNAAVDIVLRAEDGRLSIIQTANSQEFHGPSAEPVAPLDPEAVAIYGDKIGHYVPDFTMVPDFPTAAKIFDGWWKREFDTPYNAVMSVDPVALSYILGATGPVTLPTGDVLSADNAVSLLLNEVYFRYSDPEAQNMFFGAAADAVFTAVTSGKAAPLALVSAVVKSADEGRLLYTSSDAKEAALVAPLRMSGVMPHDNTEKTVVGAYVNDNTGSKKSYYLDLAVSACATDSTVKTHTELTSSLTADEAKRLPYYITGGYFAPSDISSYVVLYGPVGATLQSITLDGRPASVLSSGQHLGRPAVKVEVFNHLTSTHSLDAAYSMPAGTQGPLSIWHTPMVRATPISTNDTCAG</sequence>